<dbReference type="PANTHER" id="PTHR21248:SF22">
    <property type="entry name" value="PHOSPHOLIPASE D"/>
    <property type="match status" value="1"/>
</dbReference>
<dbReference type="GO" id="GO:0030572">
    <property type="term" value="F:phosphatidyltransferase activity"/>
    <property type="evidence" value="ECO:0007669"/>
    <property type="project" value="UniProtKB-ARBA"/>
</dbReference>
<dbReference type="InterPro" id="IPR001736">
    <property type="entry name" value="PLipase_D/transphosphatidylase"/>
</dbReference>
<evidence type="ECO:0000313" key="2">
    <source>
        <dbReference type="EMBL" id="NEW09078.1"/>
    </source>
</evidence>
<dbReference type="EMBL" id="JAAIKC010000013">
    <property type="protein sequence ID" value="NEW09078.1"/>
    <property type="molecule type" value="Genomic_DNA"/>
</dbReference>
<evidence type="ECO:0000259" key="1">
    <source>
        <dbReference type="PROSITE" id="PS50035"/>
    </source>
</evidence>
<organism evidence="2">
    <name type="scientific">Paenibacillus sp. SYP-B3998</name>
    <dbReference type="NCBI Taxonomy" id="2678564"/>
    <lineage>
        <taxon>Bacteria</taxon>
        <taxon>Bacillati</taxon>
        <taxon>Bacillota</taxon>
        <taxon>Bacilli</taxon>
        <taxon>Bacillales</taxon>
        <taxon>Paenibacillaceae</taxon>
        <taxon>Paenibacillus</taxon>
    </lineage>
</organism>
<dbReference type="PANTHER" id="PTHR21248">
    <property type="entry name" value="CARDIOLIPIN SYNTHASE"/>
    <property type="match status" value="1"/>
</dbReference>
<dbReference type="SUPFAM" id="SSF56024">
    <property type="entry name" value="Phospholipase D/nuclease"/>
    <property type="match status" value="2"/>
</dbReference>
<gene>
    <name evidence="2" type="ORF">GK047_24180</name>
</gene>
<sequence>MTQLEFSSIAGSESPIPFLASGSYPVRHGNRVRPLVDSAPTFRRICEAIEAARHSVWLTITFMSPDFQMPDKRGTLFDVLDSAVLRGLDVRVIFWRPNLESSGYGQAFPGYWDSYPTPGGSPFDISSGERSIFEQYKRAIDAARSSIYIENQALPIPEIAVRLEEALKRGVDVVLLVPAEPEQYVYTFRQHPDRKSFFDQLETLGQYKNFALVGIAGLNGQGGRSNIYVHAKLMMIDDVWATIGSCNLHSNSLFGHTEMNATFWDPKVVRSLRSQLLVEHLGLGTLQLNDREAFKLYRNIAQENQLRGARGDFNWKSLAFSLDPTTYGK</sequence>
<accession>A0A6G4A464</accession>
<dbReference type="Gene3D" id="3.30.870.10">
    <property type="entry name" value="Endonuclease Chain A"/>
    <property type="match status" value="2"/>
</dbReference>
<dbReference type="CDD" id="cd09105">
    <property type="entry name" value="PLDc_vPLD1_2_like_2"/>
    <property type="match status" value="1"/>
</dbReference>
<feature type="domain" description="PLD phosphodiesterase" evidence="1">
    <location>
        <begin position="225"/>
        <end position="252"/>
    </location>
</feature>
<proteinExistence type="predicted"/>
<comment type="caution">
    <text evidence="2">The sequence shown here is derived from an EMBL/GenBank/DDBJ whole genome shotgun (WGS) entry which is preliminary data.</text>
</comment>
<reference evidence="2" key="1">
    <citation type="submission" date="2020-02" db="EMBL/GenBank/DDBJ databases">
        <authorList>
            <person name="Shen X.-R."/>
            <person name="Zhang Y.-X."/>
        </authorList>
    </citation>
    <scope>NUCLEOTIDE SEQUENCE</scope>
    <source>
        <strain evidence="2">SYP-B3998</strain>
    </source>
</reference>
<protein>
    <recommendedName>
        <fullName evidence="1">PLD phosphodiesterase domain-containing protein</fullName>
    </recommendedName>
</protein>
<dbReference type="InterPro" id="IPR025202">
    <property type="entry name" value="PLD-like_dom"/>
</dbReference>
<dbReference type="AlphaFoldDB" id="A0A6G4A464"/>
<dbReference type="PROSITE" id="PS50035">
    <property type="entry name" value="PLD"/>
    <property type="match status" value="1"/>
</dbReference>
<name>A0A6G4A464_9BACL</name>
<dbReference type="RefSeq" id="WP_163952585.1">
    <property type="nucleotide sequence ID" value="NZ_JAAIKC010000013.1"/>
</dbReference>
<dbReference type="GO" id="GO:0032049">
    <property type="term" value="P:cardiolipin biosynthetic process"/>
    <property type="evidence" value="ECO:0007669"/>
    <property type="project" value="UniProtKB-ARBA"/>
</dbReference>
<dbReference type="Pfam" id="PF13091">
    <property type="entry name" value="PLDc_2"/>
    <property type="match status" value="1"/>
</dbReference>